<sequence length="143" mass="15677">MLQPSPPASPPRKPHAHISDVISKALRKLSLAMKLNCNCKIEIENAAREAQTIKHLDDPAQNPDPGSEAALLISIEDDNIQALRTPTFALKFPNIPMAIQKLIAQLEAKDKDITTKKRDASDAKLTSDEAREAKCRCKDTAAE</sequence>
<comment type="caution">
    <text evidence="2">The sequence shown here is derived from an EMBL/GenBank/DDBJ whole genome shotgun (WGS) entry which is preliminary data.</text>
</comment>
<proteinExistence type="predicted"/>
<dbReference type="Proteomes" id="UP001175228">
    <property type="component" value="Unassembled WGS sequence"/>
</dbReference>
<accession>A0AA39V479</accession>
<gene>
    <name evidence="2" type="ORF">EDD18DRAFT_1398535</name>
</gene>
<feature type="region of interest" description="Disordered" evidence="1">
    <location>
        <begin position="110"/>
        <end position="131"/>
    </location>
</feature>
<dbReference type="EMBL" id="JAUEPU010000002">
    <property type="protein sequence ID" value="KAK0504945.1"/>
    <property type="molecule type" value="Genomic_DNA"/>
</dbReference>
<evidence type="ECO:0000313" key="3">
    <source>
        <dbReference type="Proteomes" id="UP001175228"/>
    </source>
</evidence>
<keyword evidence="3" id="KW-1185">Reference proteome</keyword>
<evidence type="ECO:0000256" key="1">
    <source>
        <dbReference type="SAM" id="MobiDB-lite"/>
    </source>
</evidence>
<organism evidence="2 3">
    <name type="scientific">Armillaria luteobubalina</name>
    <dbReference type="NCBI Taxonomy" id="153913"/>
    <lineage>
        <taxon>Eukaryota</taxon>
        <taxon>Fungi</taxon>
        <taxon>Dikarya</taxon>
        <taxon>Basidiomycota</taxon>
        <taxon>Agaricomycotina</taxon>
        <taxon>Agaricomycetes</taxon>
        <taxon>Agaricomycetidae</taxon>
        <taxon>Agaricales</taxon>
        <taxon>Marasmiineae</taxon>
        <taxon>Physalacriaceae</taxon>
        <taxon>Armillaria</taxon>
    </lineage>
</organism>
<dbReference type="AlphaFoldDB" id="A0AA39V479"/>
<evidence type="ECO:0000313" key="2">
    <source>
        <dbReference type="EMBL" id="KAK0504945.1"/>
    </source>
</evidence>
<protein>
    <submittedName>
        <fullName evidence="2">Uncharacterized protein</fullName>
    </submittedName>
</protein>
<name>A0AA39V479_9AGAR</name>
<reference evidence="2" key="1">
    <citation type="submission" date="2023-06" db="EMBL/GenBank/DDBJ databases">
        <authorList>
            <consortium name="Lawrence Berkeley National Laboratory"/>
            <person name="Ahrendt S."/>
            <person name="Sahu N."/>
            <person name="Indic B."/>
            <person name="Wong-Bajracharya J."/>
            <person name="Merenyi Z."/>
            <person name="Ke H.-M."/>
            <person name="Monk M."/>
            <person name="Kocsube S."/>
            <person name="Drula E."/>
            <person name="Lipzen A."/>
            <person name="Balint B."/>
            <person name="Henrissat B."/>
            <person name="Andreopoulos B."/>
            <person name="Martin F.M."/>
            <person name="Harder C.B."/>
            <person name="Rigling D."/>
            <person name="Ford K.L."/>
            <person name="Foster G.D."/>
            <person name="Pangilinan J."/>
            <person name="Papanicolaou A."/>
            <person name="Barry K."/>
            <person name="LaButti K."/>
            <person name="Viragh M."/>
            <person name="Koriabine M."/>
            <person name="Yan M."/>
            <person name="Riley R."/>
            <person name="Champramary S."/>
            <person name="Plett K.L."/>
            <person name="Tsai I.J."/>
            <person name="Slot J."/>
            <person name="Sipos G."/>
            <person name="Plett J."/>
            <person name="Nagy L.G."/>
            <person name="Grigoriev I.V."/>
        </authorList>
    </citation>
    <scope>NUCLEOTIDE SEQUENCE</scope>
    <source>
        <strain evidence="2">HWK02</strain>
    </source>
</reference>